<reference evidence="4 5" key="2">
    <citation type="submission" date="2024-10" db="EMBL/GenBank/DDBJ databases">
        <authorList>
            <person name="Ryan C."/>
        </authorList>
    </citation>
    <scope>NUCLEOTIDE SEQUENCE [LARGE SCALE GENOMIC DNA]</scope>
</reference>
<gene>
    <name evidence="4" type="ORF">URODEC1_LOCUS115200</name>
    <name evidence="2" type="ORF">URODEC1_LOCUS3918</name>
    <name evidence="3" type="ORF">URODEC1_LOCUS7848</name>
</gene>
<keyword evidence="5" id="KW-1185">Reference proteome</keyword>
<dbReference type="Proteomes" id="UP001497457">
    <property type="component" value="Chromosome 10rd"/>
</dbReference>
<reference evidence="5" key="1">
    <citation type="submission" date="2024-06" db="EMBL/GenBank/DDBJ databases">
        <authorList>
            <person name="Ryan C."/>
        </authorList>
    </citation>
    <scope>NUCLEOTIDE SEQUENCE [LARGE SCALE GENOMIC DNA]</scope>
</reference>
<accession>A0ABC9GD23</accession>
<name>A0ABC9GD23_9POAL</name>
<keyword evidence="1" id="KW-0472">Membrane</keyword>
<proteinExistence type="predicted"/>
<sequence length="134" mass="14562">MAMAMVLRGARSGSSSQLLVPAIFRRMAQEGAAQGSSPAGPAAGIGRLMHTGGQWHNSVTASTRLPFGRQVLSQQQKIMRMEQFSSRRSFMSDSEPELLPFSALAVLCAMALGVVVPNSNILRRIKEKFNNKEE</sequence>
<evidence type="ECO:0000256" key="1">
    <source>
        <dbReference type="SAM" id="Phobius"/>
    </source>
</evidence>
<protein>
    <submittedName>
        <fullName evidence="4">Uncharacterized protein</fullName>
    </submittedName>
</protein>
<dbReference type="AlphaFoldDB" id="A0ABC9GD23"/>
<keyword evidence="1" id="KW-0812">Transmembrane</keyword>
<dbReference type="EMBL" id="OZ075119">
    <property type="protein sequence ID" value="CAL5093052.1"/>
    <property type="molecule type" value="Genomic_DNA"/>
</dbReference>
<dbReference type="EMBL" id="OZ075120">
    <property type="protein sequence ID" value="CAL4891685.1"/>
    <property type="molecule type" value="Genomic_DNA"/>
</dbReference>
<evidence type="ECO:0000313" key="5">
    <source>
        <dbReference type="Proteomes" id="UP001497457"/>
    </source>
</evidence>
<evidence type="ECO:0000313" key="2">
    <source>
        <dbReference type="EMBL" id="CAL4891685.1"/>
    </source>
</evidence>
<organism evidence="4 5">
    <name type="scientific">Urochloa decumbens</name>
    <dbReference type="NCBI Taxonomy" id="240449"/>
    <lineage>
        <taxon>Eukaryota</taxon>
        <taxon>Viridiplantae</taxon>
        <taxon>Streptophyta</taxon>
        <taxon>Embryophyta</taxon>
        <taxon>Tracheophyta</taxon>
        <taxon>Spermatophyta</taxon>
        <taxon>Magnoliopsida</taxon>
        <taxon>Liliopsida</taxon>
        <taxon>Poales</taxon>
        <taxon>Poaceae</taxon>
        <taxon>PACMAD clade</taxon>
        <taxon>Panicoideae</taxon>
        <taxon>Panicodae</taxon>
        <taxon>Paniceae</taxon>
        <taxon>Melinidinae</taxon>
        <taxon>Urochloa</taxon>
    </lineage>
</organism>
<dbReference type="EMBL" id="OZ075121">
    <property type="protein sequence ID" value="CAL4898660.1"/>
    <property type="molecule type" value="Genomic_DNA"/>
</dbReference>
<evidence type="ECO:0000313" key="3">
    <source>
        <dbReference type="EMBL" id="CAL4898660.1"/>
    </source>
</evidence>
<feature type="transmembrane region" description="Helical" evidence="1">
    <location>
        <begin position="98"/>
        <end position="116"/>
    </location>
</feature>
<evidence type="ECO:0000313" key="4">
    <source>
        <dbReference type="EMBL" id="CAL5093052.1"/>
    </source>
</evidence>
<keyword evidence="1" id="KW-1133">Transmembrane helix</keyword>
<dbReference type="Proteomes" id="UP001497457">
    <property type="component" value="Chromosome 9rd"/>
</dbReference>
<dbReference type="Proteomes" id="UP001497457">
    <property type="component" value="Chromosome 11b"/>
</dbReference>